<evidence type="ECO:0000256" key="3">
    <source>
        <dbReference type="ARBA" id="ARBA00015797"/>
    </source>
</evidence>
<feature type="domain" description="DFDF" evidence="8">
    <location>
        <begin position="145"/>
        <end position="181"/>
    </location>
</feature>
<dbReference type="InterPro" id="IPR025609">
    <property type="entry name" value="Lsm14-like_N"/>
</dbReference>
<dbReference type="EMBL" id="JARTCD010000012">
    <property type="protein sequence ID" value="KAJ8660587.1"/>
    <property type="molecule type" value="Genomic_DNA"/>
</dbReference>
<dbReference type="InterPro" id="IPR019050">
    <property type="entry name" value="FDF_dom"/>
</dbReference>
<evidence type="ECO:0000256" key="5">
    <source>
        <dbReference type="SAM" id="MobiDB-lite"/>
    </source>
</evidence>
<accession>A0AAD7V9W6</accession>
<sequence>MAEAFLGLVISLQLHSGLKLTGTVAHIEPTTQQMTLKEAQLLFPGQPPHFTSVYGVSGKDIADLQVVSKPANDQQSKTATTNGSSKKQQTSTTTTATHERVSNENNQRPRQKKNNTPKRSSSSRKARQQQQQQHNGKGVSSNGWADEDVDGFKEKEFDFQANLSMFDKEKVFAEIRELDETAPETLLVTLNRLPRKPDVARTKLLPTENVLDNERESIGEESDTESSTTDERKLVNGNNHGKHLTPSIRTLDTHISCIPVSPLQMAHAEHECIKTGPSEVQLIENGGRGVCALTLQLIGGSRRIQSDDIPVIIMLTGNNKIGAYGMAAARHLINHGCHVVVCASEKRQGLGDAIAQQEAMFEHVGGKIVYDIQELSQWSADLIVDAMVGSQHNVLENDDDQQEYESLCKMIQWTSEQSSPVLSIDFPSALGEAREYCIHPRWTVCLGAPKTGCLSSQVTGTLYIADIGIPKTCWKRAGVKGWSAPWGADFVVALEYVC</sequence>
<evidence type="ECO:0000256" key="1">
    <source>
        <dbReference type="ARBA" id="ARBA00004201"/>
    </source>
</evidence>
<dbReference type="PROSITE" id="PS51512">
    <property type="entry name" value="DFDF"/>
    <property type="match status" value="1"/>
</dbReference>
<reference evidence="9 10" key="1">
    <citation type="submission" date="2023-03" db="EMBL/GenBank/DDBJ databases">
        <title>Genome sequence of Lichtheimia ornata CBS 291.66.</title>
        <authorList>
            <person name="Mohabir J.T."/>
            <person name="Shea T.P."/>
            <person name="Kurbessoian T."/>
            <person name="Berby B."/>
            <person name="Fontaine J."/>
            <person name="Livny J."/>
            <person name="Gnirke A."/>
            <person name="Stajich J.E."/>
            <person name="Cuomo C.A."/>
        </authorList>
    </citation>
    <scope>NUCLEOTIDE SEQUENCE [LARGE SCALE GENOMIC DNA]</scope>
    <source>
        <strain evidence="9">CBS 291.66</strain>
    </source>
</reference>
<dbReference type="Pfam" id="PF03853">
    <property type="entry name" value="YjeF_N"/>
    <property type="match status" value="1"/>
</dbReference>
<feature type="signal peptide" evidence="6">
    <location>
        <begin position="1"/>
        <end position="17"/>
    </location>
</feature>
<keyword evidence="10" id="KW-1185">Reference proteome</keyword>
<feature type="compositionally biased region" description="Low complexity" evidence="5">
    <location>
        <begin position="80"/>
        <end position="96"/>
    </location>
</feature>
<dbReference type="GO" id="GO:0031087">
    <property type="term" value="P:deadenylation-independent decapping of nuclear-transcribed mRNA"/>
    <property type="evidence" value="ECO:0007669"/>
    <property type="project" value="TreeGrafter"/>
</dbReference>
<name>A0AAD7V9W6_9FUNG</name>
<evidence type="ECO:0000259" key="8">
    <source>
        <dbReference type="PROSITE" id="PS51512"/>
    </source>
</evidence>
<dbReference type="GeneID" id="83211047"/>
<dbReference type="InterPro" id="IPR025762">
    <property type="entry name" value="DFDF"/>
</dbReference>
<feature type="domain" description="YjeF N-terminal" evidence="7">
    <location>
        <begin position="265"/>
        <end position="475"/>
    </location>
</feature>
<feature type="region of interest" description="Disordered" evidence="5">
    <location>
        <begin position="69"/>
        <end position="147"/>
    </location>
</feature>
<evidence type="ECO:0000256" key="2">
    <source>
        <dbReference type="ARBA" id="ARBA00006610"/>
    </source>
</evidence>
<dbReference type="GO" id="GO:0000932">
    <property type="term" value="C:P-body"/>
    <property type="evidence" value="ECO:0007669"/>
    <property type="project" value="UniProtKB-SubCell"/>
</dbReference>
<dbReference type="GO" id="GO:0003729">
    <property type="term" value="F:mRNA binding"/>
    <property type="evidence" value="ECO:0007669"/>
    <property type="project" value="TreeGrafter"/>
</dbReference>
<protein>
    <recommendedName>
        <fullName evidence="3">Enhancer of mRNA-decapping protein 3</fullName>
    </recommendedName>
</protein>
<comment type="similarity">
    <text evidence="2">Belongs to the EDC3 family.</text>
</comment>
<dbReference type="SUPFAM" id="SSF64153">
    <property type="entry name" value="YjeF N-terminal domain-like"/>
    <property type="match status" value="1"/>
</dbReference>
<dbReference type="RefSeq" id="XP_058345500.1">
    <property type="nucleotide sequence ID" value="XM_058483702.1"/>
</dbReference>
<feature type="chain" id="PRO_5042160546" description="Enhancer of mRNA-decapping protein 3" evidence="6">
    <location>
        <begin position="18"/>
        <end position="498"/>
    </location>
</feature>
<dbReference type="Gene3D" id="3.40.50.10260">
    <property type="entry name" value="YjeF N-terminal domain"/>
    <property type="match status" value="1"/>
</dbReference>
<dbReference type="Gene3D" id="2.30.30.100">
    <property type="match status" value="1"/>
</dbReference>
<keyword evidence="4" id="KW-0963">Cytoplasm</keyword>
<dbReference type="AlphaFoldDB" id="A0AAD7V9W6"/>
<comment type="subcellular location">
    <subcellularLocation>
        <location evidence="1">Cytoplasm</location>
        <location evidence="1">P-body</location>
    </subcellularLocation>
</comment>
<feature type="region of interest" description="Disordered" evidence="5">
    <location>
        <begin position="205"/>
        <end position="246"/>
    </location>
</feature>
<evidence type="ECO:0000259" key="7">
    <source>
        <dbReference type="PROSITE" id="PS51385"/>
    </source>
</evidence>
<comment type="caution">
    <text evidence="9">The sequence shown here is derived from an EMBL/GenBank/DDBJ whole genome shotgun (WGS) entry which is preliminary data.</text>
</comment>
<dbReference type="Pfam" id="PF09532">
    <property type="entry name" value="FDF"/>
    <property type="match status" value="1"/>
</dbReference>
<dbReference type="SMART" id="SM01199">
    <property type="entry name" value="FDF"/>
    <property type="match status" value="1"/>
</dbReference>
<evidence type="ECO:0000256" key="6">
    <source>
        <dbReference type="SAM" id="SignalP"/>
    </source>
</evidence>
<evidence type="ECO:0000256" key="4">
    <source>
        <dbReference type="ARBA" id="ARBA00022490"/>
    </source>
</evidence>
<keyword evidence="6" id="KW-0732">Signal</keyword>
<dbReference type="InterPro" id="IPR036652">
    <property type="entry name" value="YjeF_N_dom_sf"/>
</dbReference>
<dbReference type="PROSITE" id="PS51385">
    <property type="entry name" value="YJEF_N"/>
    <property type="match status" value="1"/>
</dbReference>
<evidence type="ECO:0000313" key="9">
    <source>
        <dbReference type="EMBL" id="KAJ8660587.1"/>
    </source>
</evidence>
<dbReference type="Proteomes" id="UP001234581">
    <property type="component" value="Unassembled WGS sequence"/>
</dbReference>
<dbReference type="PANTHER" id="PTHR13612">
    <property type="entry name" value="ENHANCER OF MRNA-DECAPPING PROTEIN 3"/>
    <property type="match status" value="1"/>
</dbReference>
<dbReference type="SMART" id="SM01271">
    <property type="entry name" value="LSM14"/>
    <property type="match status" value="1"/>
</dbReference>
<gene>
    <name evidence="9" type="ORF">O0I10_003634</name>
</gene>
<dbReference type="InterPro" id="IPR004443">
    <property type="entry name" value="YjeF_N_dom"/>
</dbReference>
<dbReference type="PANTHER" id="PTHR13612:SF0">
    <property type="entry name" value="ENHANCER OF MRNA-DECAPPING PROTEIN 3"/>
    <property type="match status" value="1"/>
</dbReference>
<proteinExistence type="inferred from homology"/>
<dbReference type="GO" id="GO:0033962">
    <property type="term" value="P:P-body assembly"/>
    <property type="evidence" value="ECO:0007669"/>
    <property type="project" value="TreeGrafter"/>
</dbReference>
<feature type="compositionally biased region" description="Polar residues" evidence="5">
    <location>
        <begin position="134"/>
        <end position="143"/>
    </location>
</feature>
<evidence type="ECO:0000313" key="10">
    <source>
        <dbReference type="Proteomes" id="UP001234581"/>
    </source>
</evidence>
<feature type="compositionally biased region" description="Basic residues" evidence="5">
    <location>
        <begin position="109"/>
        <end position="127"/>
    </location>
</feature>
<organism evidence="9 10">
    <name type="scientific">Lichtheimia ornata</name>
    <dbReference type="NCBI Taxonomy" id="688661"/>
    <lineage>
        <taxon>Eukaryota</taxon>
        <taxon>Fungi</taxon>
        <taxon>Fungi incertae sedis</taxon>
        <taxon>Mucoromycota</taxon>
        <taxon>Mucoromycotina</taxon>
        <taxon>Mucoromycetes</taxon>
        <taxon>Mucorales</taxon>
        <taxon>Lichtheimiaceae</taxon>
        <taxon>Lichtheimia</taxon>
    </lineage>
</organism>